<feature type="non-terminal residue" evidence="1">
    <location>
        <position position="1"/>
    </location>
</feature>
<evidence type="ECO:0000313" key="3">
    <source>
        <dbReference type="EMBL" id="CAK5277174.1"/>
    </source>
</evidence>
<organism evidence="1 4">
    <name type="scientific">Mycena citricolor</name>
    <dbReference type="NCBI Taxonomy" id="2018698"/>
    <lineage>
        <taxon>Eukaryota</taxon>
        <taxon>Fungi</taxon>
        <taxon>Dikarya</taxon>
        <taxon>Basidiomycota</taxon>
        <taxon>Agaricomycotina</taxon>
        <taxon>Agaricomycetes</taxon>
        <taxon>Agaricomycetidae</taxon>
        <taxon>Agaricales</taxon>
        <taxon>Marasmiineae</taxon>
        <taxon>Mycenaceae</taxon>
        <taxon>Mycena</taxon>
    </lineage>
</organism>
<dbReference type="Proteomes" id="UP001295794">
    <property type="component" value="Unassembled WGS sequence"/>
</dbReference>
<sequence length="121" mass="13658">QDSTPGSKFVPIFSLNSSRTYPTATSPSSQFYPSTSQFANKKYKPVARKIRPVLGSVPDEFRIERQILGDPLADLPYLDPIPPPFVPTGRYTAERKAALDDAHRGDFLWPAERDLMHQFMC</sequence>
<comment type="caution">
    <text evidence="1">The sequence shown here is derived from an EMBL/GenBank/DDBJ whole genome shotgun (WGS) entry which is preliminary data.</text>
</comment>
<evidence type="ECO:0000313" key="1">
    <source>
        <dbReference type="EMBL" id="CAK5268713.1"/>
    </source>
</evidence>
<dbReference type="EMBL" id="CAVNYO010000419">
    <property type="protein sequence ID" value="CAK5277174.1"/>
    <property type="molecule type" value="Genomic_DNA"/>
</dbReference>
<dbReference type="EMBL" id="CAVNYO010000419">
    <property type="protein sequence ID" value="CAK5277108.1"/>
    <property type="molecule type" value="Genomic_DNA"/>
</dbReference>
<reference evidence="1" key="1">
    <citation type="submission" date="2023-11" db="EMBL/GenBank/DDBJ databases">
        <authorList>
            <person name="De Vega J J."/>
            <person name="De Vega J J."/>
        </authorList>
    </citation>
    <scope>NUCLEOTIDE SEQUENCE</scope>
</reference>
<dbReference type="AlphaFoldDB" id="A0AAD2H5T6"/>
<feature type="non-terminal residue" evidence="1">
    <location>
        <position position="121"/>
    </location>
</feature>
<evidence type="ECO:0000313" key="2">
    <source>
        <dbReference type="EMBL" id="CAK5277108.1"/>
    </source>
</evidence>
<proteinExistence type="predicted"/>
<protein>
    <submittedName>
        <fullName evidence="1">Uncharacterized protein</fullName>
    </submittedName>
</protein>
<keyword evidence="4" id="KW-1185">Reference proteome</keyword>
<accession>A0AAD2H5T6</accession>
<name>A0AAD2H5T6_9AGAR</name>
<dbReference type="EMBL" id="CAVNYO010000138">
    <property type="protein sequence ID" value="CAK5268713.1"/>
    <property type="molecule type" value="Genomic_DNA"/>
</dbReference>
<gene>
    <name evidence="1" type="ORF">MYCIT1_LOCUS11995</name>
    <name evidence="2" type="ORF">MYCIT1_LOCUS25909</name>
    <name evidence="3" type="ORF">MYCIT1_LOCUS26019</name>
</gene>
<evidence type="ECO:0000313" key="4">
    <source>
        <dbReference type="Proteomes" id="UP001295794"/>
    </source>
</evidence>